<sequence>MERVYWQAAEALRKLVESFTPNQEKHRRVWSQIFVNSKWVSEIARRESGANPILLGHDLNKVYNKSGDKSYIFLTLGFPLASPDLEGLIESLQPHKFDRSTMEVTFEESDIVLNIGKLFSEVVPSNIDFQVLFSAAHEPYTAALHWTEVDLQKIHPNDISGLVSNGEVDYTKICGIIVRDPNNQQQRLFQDCFQSPDSLPVSAIFDRTDAKYCSGWSLRELKIPLTPIIKPCMSLQEPDSLEL</sequence>
<dbReference type="Proteomes" id="UP000184330">
    <property type="component" value="Unassembled WGS sequence"/>
</dbReference>
<organism evidence="1 2">
    <name type="scientific">Phialocephala subalpina</name>
    <dbReference type="NCBI Taxonomy" id="576137"/>
    <lineage>
        <taxon>Eukaryota</taxon>
        <taxon>Fungi</taxon>
        <taxon>Dikarya</taxon>
        <taxon>Ascomycota</taxon>
        <taxon>Pezizomycotina</taxon>
        <taxon>Leotiomycetes</taxon>
        <taxon>Helotiales</taxon>
        <taxon>Mollisiaceae</taxon>
        <taxon>Phialocephala</taxon>
        <taxon>Phialocephala fortinii species complex</taxon>
    </lineage>
</organism>
<evidence type="ECO:0000313" key="2">
    <source>
        <dbReference type="Proteomes" id="UP000184330"/>
    </source>
</evidence>
<evidence type="ECO:0000313" key="1">
    <source>
        <dbReference type="EMBL" id="CZR65334.1"/>
    </source>
</evidence>
<gene>
    <name evidence="1" type="ORF">PAC_15234</name>
</gene>
<accession>A0A1L7XK05</accession>
<dbReference type="EMBL" id="FJOG01000030">
    <property type="protein sequence ID" value="CZR65334.1"/>
    <property type="molecule type" value="Genomic_DNA"/>
</dbReference>
<keyword evidence="2" id="KW-1185">Reference proteome</keyword>
<protein>
    <submittedName>
        <fullName evidence="1">Uncharacterized protein</fullName>
    </submittedName>
</protein>
<name>A0A1L7XK05_9HELO</name>
<proteinExistence type="predicted"/>
<dbReference type="AlphaFoldDB" id="A0A1L7XK05"/>
<reference evidence="1 2" key="1">
    <citation type="submission" date="2016-03" db="EMBL/GenBank/DDBJ databases">
        <authorList>
            <person name="Ploux O."/>
        </authorList>
    </citation>
    <scope>NUCLEOTIDE SEQUENCE [LARGE SCALE GENOMIC DNA]</scope>
    <source>
        <strain evidence="1 2">UAMH 11012</strain>
    </source>
</reference>
<dbReference type="OrthoDB" id="4232341at2759"/>